<dbReference type="PANTHER" id="PTHR32347:SF27">
    <property type="entry name" value="RND EFFLUX PUMP MEMBRANE FUSION PROTEIN BARREL-SANDWICH DOMAIN-CONTAINING PROTEIN"/>
    <property type="match status" value="1"/>
</dbReference>
<dbReference type="Gene3D" id="2.40.50.100">
    <property type="match status" value="1"/>
</dbReference>
<name>A0ABS8N0A6_9FLAO</name>
<protein>
    <submittedName>
        <fullName evidence="4">Biotin/lipoyl-binding protein</fullName>
    </submittedName>
</protein>
<evidence type="ECO:0000313" key="5">
    <source>
        <dbReference type="Proteomes" id="UP001430919"/>
    </source>
</evidence>
<dbReference type="InterPro" id="IPR050465">
    <property type="entry name" value="UPF0194_transport"/>
</dbReference>
<feature type="coiled-coil region" evidence="3">
    <location>
        <begin position="93"/>
        <end position="193"/>
    </location>
</feature>
<evidence type="ECO:0000256" key="3">
    <source>
        <dbReference type="SAM" id="Coils"/>
    </source>
</evidence>
<evidence type="ECO:0000313" key="4">
    <source>
        <dbReference type="EMBL" id="MCC9074455.1"/>
    </source>
</evidence>
<dbReference type="Gene3D" id="1.10.287.470">
    <property type="entry name" value="Helix hairpin bin"/>
    <property type="match status" value="1"/>
</dbReference>
<comment type="subcellular location">
    <subcellularLocation>
        <location evidence="1">Cell envelope</location>
    </subcellularLocation>
</comment>
<gene>
    <name evidence="4" type="ORF">LNQ49_22965</name>
</gene>
<dbReference type="Proteomes" id="UP001430919">
    <property type="component" value="Unassembled WGS sequence"/>
</dbReference>
<dbReference type="EMBL" id="JAJJMO010000001">
    <property type="protein sequence ID" value="MCC9074455.1"/>
    <property type="molecule type" value="Genomic_DNA"/>
</dbReference>
<keyword evidence="2 3" id="KW-0175">Coiled coil</keyword>
<dbReference type="SUPFAM" id="SSF111369">
    <property type="entry name" value="HlyD-like secretion proteins"/>
    <property type="match status" value="1"/>
</dbReference>
<dbReference type="PROSITE" id="PS51257">
    <property type="entry name" value="PROKAR_LIPOPROTEIN"/>
    <property type="match status" value="1"/>
</dbReference>
<proteinExistence type="predicted"/>
<dbReference type="Gene3D" id="2.40.30.170">
    <property type="match status" value="1"/>
</dbReference>
<keyword evidence="5" id="KW-1185">Reference proteome</keyword>
<dbReference type="PANTHER" id="PTHR32347">
    <property type="entry name" value="EFFLUX SYSTEM COMPONENT YKNX-RELATED"/>
    <property type="match status" value="1"/>
</dbReference>
<organism evidence="4 5">
    <name type="scientific">Flavobacterium pisciphilum</name>
    <dbReference type="NCBI Taxonomy" id="2893755"/>
    <lineage>
        <taxon>Bacteria</taxon>
        <taxon>Pseudomonadati</taxon>
        <taxon>Bacteroidota</taxon>
        <taxon>Flavobacteriia</taxon>
        <taxon>Flavobacteriales</taxon>
        <taxon>Flavobacteriaceae</taxon>
        <taxon>Flavobacterium</taxon>
    </lineage>
</organism>
<dbReference type="RefSeq" id="WP_229991266.1">
    <property type="nucleotide sequence ID" value="NZ_JAJJMO010000001.1"/>
</dbReference>
<sequence length="321" mass="36166">MKHIVMYLMFLVFLILGSCNKKEEENLEKNIQHKEAVPTEIVGLGRIEPEAEIVPLATEIGGIVVKVNKKENDLIAKGDLILELNHAVQDAKIKQIKSRIATQKIEINIAQSNLKEQKINLSNKQLELQRLKNLYSKGAETKQNVDNLETETKIYQTNIEQLQLQVGATTARLQEIEQELQVLNKELEYYFVTALSDGQIMTMNALKGAAIESHQAFADFIPKSKLVATCEIDELFADKIKEGQKATIRQIGSNTTIGSGVVIFTSSALKRKSLFSEKAGDQEDRRVREIKILLDNQTQYLINARIECVIQISSNMTVEKQ</sequence>
<evidence type="ECO:0000256" key="1">
    <source>
        <dbReference type="ARBA" id="ARBA00004196"/>
    </source>
</evidence>
<evidence type="ECO:0000256" key="2">
    <source>
        <dbReference type="ARBA" id="ARBA00023054"/>
    </source>
</evidence>
<reference evidence="4" key="1">
    <citation type="submission" date="2021-11" db="EMBL/GenBank/DDBJ databases">
        <title>Description of novel Flavobacterium species.</title>
        <authorList>
            <person name="Saticioglu I.B."/>
            <person name="Ay H."/>
            <person name="Altun S."/>
            <person name="Duman M."/>
        </authorList>
    </citation>
    <scope>NUCLEOTIDE SEQUENCE</scope>
    <source>
        <strain evidence="4">F-65</strain>
    </source>
</reference>
<accession>A0ABS8N0A6</accession>
<comment type="caution">
    <text evidence="4">The sequence shown here is derived from an EMBL/GenBank/DDBJ whole genome shotgun (WGS) entry which is preliminary data.</text>
</comment>